<keyword evidence="1" id="KW-0472">Membrane</keyword>
<gene>
    <name evidence="2" type="ORF">KSF_009800</name>
</gene>
<dbReference type="InterPro" id="IPR036259">
    <property type="entry name" value="MFS_trans_sf"/>
</dbReference>
<accession>A0A8J3N138</accession>
<dbReference type="SUPFAM" id="SSF103473">
    <property type="entry name" value="MFS general substrate transporter"/>
    <property type="match status" value="1"/>
</dbReference>
<feature type="transmembrane region" description="Helical" evidence="1">
    <location>
        <begin position="20"/>
        <end position="38"/>
    </location>
</feature>
<comment type="caution">
    <text evidence="2">The sequence shown here is derived from an EMBL/GenBank/DDBJ whole genome shotgun (WGS) entry which is preliminary data.</text>
</comment>
<keyword evidence="1" id="KW-1133">Transmembrane helix</keyword>
<keyword evidence="3" id="KW-1185">Reference proteome</keyword>
<evidence type="ECO:0000313" key="3">
    <source>
        <dbReference type="Proteomes" id="UP000597444"/>
    </source>
</evidence>
<proteinExistence type="predicted"/>
<dbReference type="Proteomes" id="UP000597444">
    <property type="component" value="Unassembled WGS sequence"/>
</dbReference>
<dbReference type="EMBL" id="BNJK01000001">
    <property type="protein sequence ID" value="GHO90932.1"/>
    <property type="molecule type" value="Genomic_DNA"/>
</dbReference>
<evidence type="ECO:0000256" key="1">
    <source>
        <dbReference type="SAM" id="Phobius"/>
    </source>
</evidence>
<dbReference type="PANTHER" id="PTHR42910">
    <property type="entry name" value="TRANSPORTER SCO4007-RELATED"/>
    <property type="match status" value="1"/>
</dbReference>
<evidence type="ECO:0008006" key="4">
    <source>
        <dbReference type="Google" id="ProtNLM"/>
    </source>
</evidence>
<dbReference type="AlphaFoldDB" id="A0A8J3N138"/>
<keyword evidence="1" id="KW-0812">Transmembrane</keyword>
<protein>
    <recommendedName>
        <fullName evidence="4">MFS transporter</fullName>
    </recommendedName>
</protein>
<sequence>MKFIKTNVERDKTTSLNKRFMFLIAFACGLGIANLYYIQPLLAEIGQSFALSIEQVGFIATLSQLGYAA</sequence>
<organism evidence="2 3">
    <name type="scientific">Reticulibacter mediterranei</name>
    <dbReference type="NCBI Taxonomy" id="2778369"/>
    <lineage>
        <taxon>Bacteria</taxon>
        <taxon>Bacillati</taxon>
        <taxon>Chloroflexota</taxon>
        <taxon>Ktedonobacteria</taxon>
        <taxon>Ktedonobacterales</taxon>
        <taxon>Reticulibacteraceae</taxon>
        <taxon>Reticulibacter</taxon>
    </lineage>
</organism>
<reference evidence="2" key="1">
    <citation type="submission" date="2020-10" db="EMBL/GenBank/DDBJ databases">
        <title>Taxonomic study of unclassified bacteria belonging to the class Ktedonobacteria.</title>
        <authorList>
            <person name="Yabe S."/>
            <person name="Wang C.M."/>
            <person name="Zheng Y."/>
            <person name="Sakai Y."/>
            <person name="Cavaletti L."/>
            <person name="Monciardini P."/>
            <person name="Donadio S."/>
        </authorList>
    </citation>
    <scope>NUCLEOTIDE SEQUENCE</scope>
    <source>
        <strain evidence="2">ID150040</strain>
    </source>
</reference>
<name>A0A8J3N138_9CHLR</name>
<evidence type="ECO:0000313" key="2">
    <source>
        <dbReference type="EMBL" id="GHO90932.1"/>
    </source>
</evidence>
<dbReference type="PANTHER" id="PTHR42910:SF1">
    <property type="entry name" value="MAJOR FACILITATOR SUPERFAMILY (MFS) PROFILE DOMAIN-CONTAINING PROTEIN"/>
    <property type="match status" value="1"/>
</dbReference>